<keyword evidence="2" id="KW-0436">Ligase</keyword>
<evidence type="ECO:0000313" key="9">
    <source>
        <dbReference type="Proteomes" id="UP000245959"/>
    </source>
</evidence>
<proteinExistence type="inferred from homology"/>
<keyword evidence="4" id="KW-0067">ATP-binding</keyword>
<evidence type="ECO:0000259" key="5">
    <source>
        <dbReference type="Pfam" id="PF00501"/>
    </source>
</evidence>
<organism evidence="8 9">
    <name type="scientific">Victivallis vadensis</name>
    <dbReference type="NCBI Taxonomy" id="172901"/>
    <lineage>
        <taxon>Bacteria</taxon>
        <taxon>Pseudomonadati</taxon>
        <taxon>Lentisphaerota</taxon>
        <taxon>Lentisphaeria</taxon>
        <taxon>Victivallales</taxon>
        <taxon>Victivallaceae</taxon>
        <taxon>Victivallis</taxon>
    </lineage>
</organism>
<dbReference type="PANTHER" id="PTHR43605">
    <property type="entry name" value="ACYL-COENZYME A SYNTHETASE"/>
    <property type="match status" value="1"/>
</dbReference>
<feature type="domain" description="AMP-binding enzyme C-terminal" evidence="6">
    <location>
        <begin position="460"/>
        <end position="538"/>
    </location>
</feature>
<evidence type="ECO:0000256" key="2">
    <source>
        <dbReference type="ARBA" id="ARBA00022598"/>
    </source>
</evidence>
<dbReference type="FunFam" id="3.30.300.30:FF:000005">
    <property type="entry name" value="Acyl-coenzyme A synthetase ACSM5, mitochondrial"/>
    <property type="match status" value="1"/>
</dbReference>
<evidence type="ECO:0000313" key="10">
    <source>
        <dbReference type="Proteomes" id="UP000576225"/>
    </source>
</evidence>
<dbReference type="GO" id="GO:0006633">
    <property type="term" value="P:fatty acid biosynthetic process"/>
    <property type="evidence" value="ECO:0007669"/>
    <property type="project" value="TreeGrafter"/>
</dbReference>
<dbReference type="InterPro" id="IPR025110">
    <property type="entry name" value="AMP-bd_C"/>
</dbReference>
<dbReference type="EMBL" id="QEKH01000018">
    <property type="protein sequence ID" value="PVY40079.1"/>
    <property type="molecule type" value="Genomic_DNA"/>
</dbReference>
<dbReference type="GO" id="GO:0016405">
    <property type="term" value="F:CoA-ligase activity"/>
    <property type="evidence" value="ECO:0007669"/>
    <property type="project" value="UniProtKB-ARBA"/>
</dbReference>
<dbReference type="GO" id="GO:0005524">
    <property type="term" value="F:ATP binding"/>
    <property type="evidence" value="ECO:0007669"/>
    <property type="project" value="UniProtKB-KW"/>
</dbReference>
<keyword evidence="9" id="KW-1185">Reference proteome</keyword>
<evidence type="ECO:0000313" key="7">
    <source>
        <dbReference type="EMBL" id="NMD88421.1"/>
    </source>
</evidence>
<dbReference type="GeneID" id="78295794"/>
<reference evidence="7 10" key="2">
    <citation type="submission" date="2020-04" db="EMBL/GenBank/DDBJ databases">
        <authorList>
            <person name="Hitch T.C.A."/>
            <person name="Wylensek D."/>
            <person name="Clavel T."/>
        </authorList>
    </citation>
    <scope>NUCLEOTIDE SEQUENCE [LARGE SCALE GENOMIC DNA]</scope>
    <source>
        <strain evidence="7 10">COR2-253-APC-1A</strain>
    </source>
</reference>
<dbReference type="Proteomes" id="UP000245959">
    <property type="component" value="Unassembled WGS sequence"/>
</dbReference>
<evidence type="ECO:0000256" key="1">
    <source>
        <dbReference type="ARBA" id="ARBA00006432"/>
    </source>
</evidence>
<comment type="caution">
    <text evidence="8">The sequence shown here is derived from an EMBL/GenBank/DDBJ whole genome shotgun (WGS) entry which is preliminary data.</text>
</comment>
<name>A0A2U1AUG6_9BACT</name>
<evidence type="ECO:0000259" key="6">
    <source>
        <dbReference type="Pfam" id="PF13193"/>
    </source>
</evidence>
<feature type="domain" description="AMP-dependent synthetase/ligase" evidence="5">
    <location>
        <begin position="34"/>
        <end position="397"/>
    </location>
</feature>
<dbReference type="Gene3D" id="3.30.300.30">
    <property type="match status" value="1"/>
</dbReference>
<dbReference type="Gene3D" id="3.40.50.12780">
    <property type="entry name" value="N-terminal domain of ligase-like"/>
    <property type="match status" value="1"/>
</dbReference>
<dbReference type="RefSeq" id="WP_116884499.1">
    <property type="nucleotide sequence ID" value="NZ_CABMMC010000106.1"/>
</dbReference>
<dbReference type="Pfam" id="PF00501">
    <property type="entry name" value="AMP-binding"/>
    <property type="match status" value="1"/>
</dbReference>
<dbReference type="InterPro" id="IPR045851">
    <property type="entry name" value="AMP-bd_C_sf"/>
</dbReference>
<evidence type="ECO:0000256" key="4">
    <source>
        <dbReference type="ARBA" id="ARBA00022840"/>
    </source>
</evidence>
<dbReference type="InterPro" id="IPR051087">
    <property type="entry name" value="Mitochondrial_ACSM"/>
</dbReference>
<accession>A0A2U1AUG6</accession>
<dbReference type="SUPFAM" id="SSF56801">
    <property type="entry name" value="Acetyl-CoA synthetase-like"/>
    <property type="match status" value="1"/>
</dbReference>
<dbReference type="InterPro" id="IPR042099">
    <property type="entry name" value="ANL_N_sf"/>
</dbReference>
<dbReference type="AlphaFoldDB" id="A0A2U1AUG6"/>
<dbReference type="InterPro" id="IPR000873">
    <property type="entry name" value="AMP-dep_synth/lig_dom"/>
</dbReference>
<dbReference type="OrthoDB" id="9778383at2"/>
<reference evidence="8 9" key="1">
    <citation type="submission" date="2018-04" db="EMBL/GenBank/DDBJ databases">
        <title>Genomic Encyclopedia of Type Strains, Phase IV (KMG-IV): sequencing the most valuable type-strain genomes for metagenomic binning, comparative biology and taxonomic classification.</title>
        <authorList>
            <person name="Goeker M."/>
        </authorList>
    </citation>
    <scope>NUCLEOTIDE SEQUENCE [LARGE SCALE GENOMIC DNA]</scope>
    <source>
        <strain evidence="8 9">DSM 14823</strain>
    </source>
</reference>
<sequence length="557" mass="63852">MKQTIEKTETPVDLTHDFPVQAPEYFNFGYDVVDAWAVRDRNKLAMIWANQKGEEKRYTFHDLSKLSNQAANLLIKHGITSGDRVMLMLPRLPEWWIFSLALIKLGAVQCPSPTLLTPQDIQHRIRYGKFKMVITDAENAHKFDEIYDDCPTLSARLLVDGDRPNWISYRSEISGPNSTLSRHEVKSSVKIRTRSDAPFLLMFTSGTSKYPKMVQHYGSYALAHRITAELWHGLTPNDLHMTISDTGWGKNLWGNYFGQWIIGACVLIFDFRGKFHADELLPVIEKYEVTSFCAPPTVYRMLTLNDLTRFDFSELKHCTTAGEPMQTETIRIWKESTGLTIREAYGQTETVCMIGNFRGFKVKPGSMGKPAPGWRIEIHDEDGKPLPAGEDGRIAVRLDPAPVGLFEKYLYNEPENKACFLNGFYYTGDRAYVDEDGYFWFVGRVDDIIKSSGYRIGPSEVEEVMSHHPSVYEVAVVGAPDPLRGMRVKAYVVLKPEFEATESLVRELQNYVKQETAPYKYPREIEFIKQMPKTFSGKIKRDILRRHAETGENNWEH</sequence>
<dbReference type="GO" id="GO:0004321">
    <property type="term" value="F:fatty-acyl-CoA synthase activity"/>
    <property type="evidence" value="ECO:0007669"/>
    <property type="project" value="TreeGrafter"/>
</dbReference>
<evidence type="ECO:0000256" key="3">
    <source>
        <dbReference type="ARBA" id="ARBA00022741"/>
    </source>
</evidence>
<dbReference type="Pfam" id="PF13193">
    <property type="entry name" value="AMP-binding_C"/>
    <property type="match status" value="1"/>
</dbReference>
<dbReference type="GO" id="GO:0015645">
    <property type="term" value="F:fatty acid ligase activity"/>
    <property type="evidence" value="ECO:0007669"/>
    <property type="project" value="TreeGrafter"/>
</dbReference>
<dbReference type="GO" id="GO:0006637">
    <property type="term" value="P:acyl-CoA metabolic process"/>
    <property type="evidence" value="ECO:0007669"/>
    <property type="project" value="TreeGrafter"/>
</dbReference>
<evidence type="ECO:0000313" key="8">
    <source>
        <dbReference type="EMBL" id="PVY40079.1"/>
    </source>
</evidence>
<dbReference type="EMBL" id="JABAEW010000045">
    <property type="protein sequence ID" value="NMD88421.1"/>
    <property type="molecule type" value="Genomic_DNA"/>
</dbReference>
<comment type="similarity">
    <text evidence="1">Belongs to the ATP-dependent AMP-binding enzyme family.</text>
</comment>
<keyword evidence="3" id="KW-0547">Nucleotide-binding</keyword>
<gene>
    <name evidence="8" type="ORF">C8D82_11880</name>
    <name evidence="7" type="ORF">HF882_17680</name>
</gene>
<dbReference type="PANTHER" id="PTHR43605:SF10">
    <property type="entry name" value="ACYL-COA SYNTHETASE MEDIUM CHAIN FAMILY MEMBER 3"/>
    <property type="match status" value="1"/>
</dbReference>
<dbReference type="Proteomes" id="UP000576225">
    <property type="component" value="Unassembled WGS sequence"/>
</dbReference>
<protein>
    <submittedName>
        <fullName evidence="7">AMP-binding protein</fullName>
    </submittedName>
    <submittedName>
        <fullName evidence="8">Acetyl-CoA synthetase</fullName>
    </submittedName>
</protein>